<dbReference type="AlphaFoldDB" id="A1HNB6"/>
<proteinExistence type="predicted"/>
<keyword evidence="1" id="KW-0732">Signal</keyword>
<evidence type="ECO:0000313" key="3">
    <source>
        <dbReference type="Proteomes" id="UP000005139"/>
    </source>
</evidence>
<name>A1HNB6_9FIRM</name>
<evidence type="ECO:0000313" key="2">
    <source>
        <dbReference type="EMBL" id="EAX48280.1"/>
    </source>
</evidence>
<gene>
    <name evidence="2" type="ORF">TcarDRAFT_2230</name>
</gene>
<dbReference type="RefSeq" id="WP_007288528.1">
    <property type="nucleotide sequence ID" value="NZ_AAWL01000003.1"/>
</dbReference>
<dbReference type="Proteomes" id="UP000005139">
    <property type="component" value="Unassembled WGS sequence"/>
</dbReference>
<reference evidence="2 3" key="2">
    <citation type="submission" date="2007-01" db="EMBL/GenBank/DDBJ databases">
        <title>Sequencing of the draft genome and assembly of Thermosinus carboxydivorans Nor1.</title>
        <authorList>
            <consortium name="US DOE Joint Genome Institute (JGI-PGF)"/>
            <person name="Copeland A."/>
            <person name="Lucas S."/>
            <person name="Lapidus A."/>
            <person name="Barry K."/>
            <person name="Glavina del Rio T."/>
            <person name="Dalin E."/>
            <person name="Tice H."/>
            <person name="Bruce D."/>
            <person name="Pitluck S."/>
            <person name="Richardson P."/>
        </authorList>
    </citation>
    <scope>NUCLEOTIDE SEQUENCE [LARGE SCALE GENOMIC DNA]</scope>
    <source>
        <strain evidence="2 3">Nor1</strain>
    </source>
</reference>
<dbReference type="OrthoDB" id="5471433at2"/>
<keyword evidence="3" id="KW-1185">Reference proteome</keyword>
<dbReference type="EMBL" id="AAWL01000003">
    <property type="protein sequence ID" value="EAX48280.1"/>
    <property type="molecule type" value="Genomic_DNA"/>
</dbReference>
<feature type="chain" id="PRO_5039308105" evidence="1">
    <location>
        <begin position="29"/>
        <end position="384"/>
    </location>
</feature>
<reference evidence="2 3" key="1">
    <citation type="submission" date="2007-01" db="EMBL/GenBank/DDBJ databases">
        <title>Annotation of the draft genome assembly of Thermosinus carboxydivorans Nor1.</title>
        <authorList>
            <consortium name="US DOE Joint Genome Institute (JGI-ORNL)"/>
            <person name="Larimer F."/>
            <person name="Land M."/>
            <person name="Hauser L."/>
        </authorList>
    </citation>
    <scope>NUCLEOTIDE SEQUENCE [LARGE SCALE GENOMIC DNA]</scope>
    <source>
        <strain evidence="2 3">Nor1</strain>
    </source>
</reference>
<evidence type="ECO:0000256" key="1">
    <source>
        <dbReference type="SAM" id="SignalP"/>
    </source>
</evidence>
<sequence length="384" mass="42366" precursor="true">MQKGLRLRLSALFIVLCMVMLMVAPAFANGVDAAGRVLMAKPAANAAVVSNFVGFKNVKYETLTGEHKAVQEGLVIRQSRIENGKIIIPKSGLYYTTRTSPLHAMRGEKTLILGKLYTLTDYGTRIDVLKNVEIKKGEAVPFGDGTKRLEVSSISLDDNGFEAPRATLQILKPSGNYYGTPFPVATDPKLIDITTGALKNGTAKMTGSYLPGEKGQNWQVEYYDTPVATSGQSYLVVDEVSKNSVKVKEFATGAFNWMLITDKDPVEMVLAPGETAALGNYTVKVVNITASTATVELIDKDGFVTRKVLGPVTPETMKYMPADELNRNKMIMRSYDDEVQVQLDVFRNPFRNGKVALVGYTDLIKINNPDHWFFDRRFVARPDT</sequence>
<protein>
    <submittedName>
        <fullName evidence="2">Uncharacterized protein</fullName>
    </submittedName>
</protein>
<feature type="signal peptide" evidence="1">
    <location>
        <begin position="1"/>
        <end position="28"/>
    </location>
</feature>
<organism evidence="2 3">
    <name type="scientific">Thermosinus carboxydivorans Nor1</name>
    <dbReference type="NCBI Taxonomy" id="401526"/>
    <lineage>
        <taxon>Bacteria</taxon>
        <taxon>Bacillati</taxon>
        <taxon>Bacillota</taxon>
        <taxon>Negativicutes</taxon>
        <taxon>Selenomonadales</taxon>
        <taxon>Sporomusaceae</taxon>
        <taxon>Thermosinus</taxon>
    </lineage>
</organism>
<dbReference type="eggNOG" id="ENOG5032R7K">
    <property type="taxonomic scope" value="Bacteria"/>
</dbReference>
<accession>A1HNB6</accession>
<comment type="caution">
    <text evidence="2">The sequence shown here is derived from an EMBL/GenBank/DDBJ whole genome shotgun (WGS) entry which is preliminary data.</text>
</comment>